<dbReference type="Pfam" id="PF02924">
    <property type="entry name" value="HDPD"/>
    <property type="match status" value="1"/>
</dbReference>
<accession>A0A6J5R4A5</accession>
<proteinExistence type="predicted"/>
<reference evidence="1" key="1">
    <citation type="submission" date="2020-05" db="EMBL/GenBank/DDBJ databases">
        <authorList>
            <person name="Chiriac C."/>
            <person name="Salcher M."/>
            <person name="Ghai R."/>
            <person name="Kavagutti S V."/>
        </authorList>
    </citation>
    <scope>NUCLEOTIDE SEQUENCE</scope>
</reference>
<name>A0A6J5R4A5_9CAUD</name>
<organism evidence="1">
    <name type="scientific">uncultured Caudovirales phage</name>
    <dbReference type="NCBI Taxonomy" id="2100421"/>
    <lineage>
        <taxon>Viruses</taxon>
        <taxon>Duplodnaviria</taxon>
        <taxon>Heunggongvirae</taxon>
        <taxon>Uroviricota</taxon>
        <taxon>Caudoviricetes</taxon>
        <taxon>Peduoviridae</taxon>
        <taxon>Maltschvirus</taxon>
        <taxon>Maltschvirus maltsch</taxon>
    </lineage>
</organism>
<protein>
    <submittedName>
        <fullName evidence="1">Head decoration protein D</fullName>
    </submittedName>
</protein>
<dbReference type="InterPro" id="IPR004195">
    <property type="entry name" value="Head_decoration_D"/>
</dbReference>
<dbReference type="EMBL" id="LR797178">
    <property type="protein sequence ID" value="CAB4191739.1"/>
    <property type="molecule type" value="Genomic_DNA"/>
</dbReference>
<gene>
    <name evidence="1" type="ORF">UFOVP1229_115</name>
</gene>
<evidence type="ECO:0000313" key="1">
    <source>
        <dbReference type="EMBL" id="CAB4191739.1"/>
    </source>
</evidence>
<sequence>MTYPGFSTSTPGNTDARFSLENDTFFQTSYLNDPVYDPLGQIDSTAVDSTHTSYTAQLRVGLVMARLTSGGNWVDYDPTANDGSQIAAGILAKEVILTDPTTGTSQTRQGIVAVSGKVKSATGKLIGLDQMARMQLRQAGFIFDDASTNPTPVSPFSGVRLITTATTLTSADYGKQVQVNGSGSVTVTLPALANGAVIEVKNCADQTMIVASAEGTNIVVVNNAGASSLTFSTSSMKLGAHVKLVGEYFAGTLKWVASFPGTGGTQTCTVA</sequence>